<evidence type="ECO:0000256" key="2">
    <source>
        <dbReference type="ARBA" id="ARBA00023277"/>
    </source>
</evidence>
<dbReference type="AlphaFoldDB" id="A0A934S1E8"/>
<dbReference type="SUPFAM" id="SSF48208">
    <property type="entry name" value="Six-hairpin glycosidases"/>
    <property type="match status" value="1"/>
</dbReference>
<dbReference type="SUPFAM" id="SSF81296">
    <property type="entry name" value="E set domains"/>
    <property type="match status" value="1"/>
</dbReference>
<dbReference type="InterPro" id="IPR001701">
    <property type="entry name" value="Glyco_hydro_9"/>
</dbReference>
<feature type="domain" description="Glycoside hydrolase family 9" evidence="5">
    <location>
        <begin position="381"/>
        <end position="761"/>
    </location>
</feature>
<keyword evidence="3" id="KW-0624">Polysaccharide degradation</keyword>
<dbReference type="InterPro" id="IPR013783">
    <property type="entry name" value="Ig-like_fold"/>
</dbReference>
<keyword evidence="2" id="KW-0119">Carbohydrate metabolism</keyword>
<dbReference type="GO" id="GO:0000272">
    <property type="term" value="P:polysaccharide catabolic process"/>
    <property type="evidence" value="ECO:0007669"/>
    <property type="project" value="UniProtKB-KW"/>
</dbReference>
<dbReference type="Gene3D" id="1.50.10.10">
    <property type="match status" value="1"/>
</dbReference>
<dbReference type="CDD" id="cd02850">
    <property type="entry name" value="E_set_Cellulase_N"/>
    <property type="match status" value="1"/>
</dbReference>
<evidence type="ECO:0000256" key="4">
    <source>
        <dbReference type="SAM" id="MobiDB-lite"/>
    </source>
</evidence>
<dbReference type="RefSeq" id="WP_200355889.1">
    <property type="nucleotide sequence ID" value="NZ_JAENIL010000021.1"/>
</dbReference>
<feature type="compositionally biased region" description="Polar residues" evidence="4">
    <location>
        <begin position="140"/>
        <end position="153"/>
    </location>
</feature>
<keyword evidence="8" id="KW-1185">Reference proteome</keyword>
<dbReference type="InterPro" id="IPR014756">
    <property type="entry name" value="Ig_E-set"/>
</dbReference>
<feature type="region of interest" description="Disordered" evidence="4">
    <location>
        <begin position="133"/>
        <end position="166"/>
    </location>
</feature>
<evidence type="ECO:0000313" key="8">
    <source>
        <dbReference type="Proteomes" id="UP000617628"/>
    </source>
</evidence>
<gene>
    <name evidence="7" type="ORF">JIN87_12420</name>
</gene>
<name>A0A934S1E8_9BACT</name>
<reference evidence="7" key="1">
    <citation type="submission" date="2021-01" db="EMBL/GenBank/DDBJ databases">
        <title>Modified the classification status of verrucomicrobia.</title>
        <authorList>
            <person name="Feng X."/>
        </authorList>
    </citation>
    <scope>NUCLEOTIDE SEQUENCE</scope>
    <source>
        <strain evidence="7">KCTC 13126</strain>
    </source>
</reference>
<comment type="similarity">
    <text evidence="1">Belongs to the glycosyl hydrolase 9 (cellulase E) family.</text>
</comment>
<organism evidence="7 8">
    <name type="scientific">Pelagicoccus mobilis</name>
    <dbReference type="NCBI Taxonomy" id="415221"/>
    <lineage>
        <taxon>Bacteria</taxon>
        <taxon>Pseudomonadati</taxon>
        <taxon>Verrucomicrobiota</taxon>
        <taxon>Opitutia</taxon>
        <taxon>Puniceicoccales</taxon>
        <taxon>Pelagicoccaceae</taxon>
        <taxon>Pelagicoccus</taxon>
    </lineage>
</organism>
<dbReference type="Pfam" id="PF00759">
    <property type="entry name" value="Glyco_hydro_9"/>
    <property type="match status" value="1"/>
</dbReference>
<dbReference type="Pfam" id="PF02927">
    <property type="entry name" value="CelD_N"/>
    <property type="match status" value="1"/>
</dbReference>
<dbReference type="EMBL" id="JAENIL010000021">
    <property type="protein sequence ID" value="MBK1877674.1"/>
    <property type="molecule type" value="Genomic_DNA"/>
</dbReference>
<comment type="caution">
    <text evidence="7">The sequence shown here is derived from an EMBL/GenBank/DDBJ whole genome shotgun (WGS) entry which is preliminary data.</text>
</comment>
<evidence type="ECO:0000256" key="1">
    <source>
        <dbReference type="ARBA" id="ARBA00007072"/>
    </source>
</evidence>
<accession>A0A934S1E8</accession>
<dbReference type="InterPro" id="IPR004197">
    <property type="entry name" value="Cellulase_Ig-like"/>
</dbReference>
<feature type="domain" description="Cellulase Ig-like" evidence="6">
    <location>
        <begin position="214"/>
        <end position="314"/>
    </location>
</feature>
<sequence length="952" mass="105115">MFPPKLLFFPFLPIAILAATNDPADGPIVNRVYPADHNVLTIEIIEGRIVNNGQIEYVPQDGDELRPDSRTVLAYDKDGNIGNFAKGQELSRTINGQSKKIGYYLEHYNLIALLDERLGGELEKGDIETTTTYSISSESDPNFASPLNPSSVARKSKPIEEGRNGAGQSVRHRIYLELPHSLETGQTYTVEFPLLNTQRTTVEYTHDSSSWIESIHTSQVGYHPGDPYKRAFLSLWKGTGGAHDYDVWEGTHFYLYNLFTQQIVHTGLIEKVLDASEGETSLHSGDNHTQTSVYALDFSEFKGTGRFVIKIEGLGISYPFPVTRVSWADAFEISMLGMLHHRSGIALGAPFTTYERPLTFHPDMGSRILQTDTTILHGESSAIKDSLSRLADTAEELPEAWGGYMDAGDWDRRSQHLEATYLQLELFEMYPEYFQEFTLSLPQTEANNKIPDLLDETLWNIEFYQRIQKEDGGVRGGVESTEHPRSGEASWQETLLIGAFEADPVSSYRFAATAAKAGRLLQPFDSDKGNTLIFSAERAWAWAEEHGGSVLNTLPDDRSSKAETSLQEQRPLAAVELFRATGNQDYHTVAVQTLSPIKQNNNAADDFRDAVFAYTFINDSSADSELKSSAMSVFAQRGQKAIDFINGNAFDIASDVDGLPLMGYVGYYSVPQMISKSLPRAHYLTGDAKYHIATIAACNFANGANPDNTVFTTGIGEESPNAPLHIDFRATGKDVPSGITVYGPSDPAGDYSFTDWVHTWRLADSMVPSSRTWPAAEWYIDLFDMAAMSEYTIHQTMGPTSYFWGYLAASAGDGQVELSGLGRDDDNDGLEDFHENSIIRSDTSGNLRTIDDVLPEHDFDNDGLSNAEEALSSSSPAIPGSGTLSIESLNAHALAVRFAQGESGKHRFIASTDLKTWNQQGSSFDQVGLTHSTTLATEANQSRFLRIEKEGD</sequence>
<dbReference type="Proteomes" id="UP000617628">
    <property type="component" value="Unassembled WGS sequence"/>
</dbReference>
<proteinExistence type="inferred from homology"/>
<dbReference type="GO" id="GO:0008810">
    <property type="term" value="F:cellulase activity"/>
    <property type="evidence" value="ECO:0007669"/>
    <property type="project" value="InterPro"/>
</dbReference>
<dbReference type="InterPro" id="IPR008928">
    <property type="entry name" value="6-hairpin_glycosidase_sf"/>
</dbReference>
<keyword evidence="7" id="KW-0378">Hydrolase</keyword>
<evidence type="ECO:0000313" key="7">
    <source>
        <dbReference type="EMBL" id="MBK1877674.1"/>
    </source>
</evidence>
<dbReference type="Gene3D" id="2.60.40.10">
    <property type="entry name" value="Immunoglobulins"/>
    <property type="match status" value="1"/>
</dbReference>
<protein>
    <submittedName>
        <fullName evidence="7">Glycoside hydrolase family 9 protein</fullName>
    </submittedName>
</protein>
<dbReference type="InterPro" id="IPR012341">
    <property type="entry name" value="6hp_glycosidase-like_sf"/>
</dbReference>
<evidence type="ECO:0000259" key="6">
    <source>
        <dbReference type="Pfam" id="PF02927"/>
    </source>
</evidence>
<evidence type="ECO:0000259" key="5">
    <source>
        <dbReference type="Pfam" id="PF00759"/>
    </source>
</evidence>
<evidence type="ECO:0000256" key="3">
    <source>
        <dbReference type="ARBA" id="ARBA00023326"/>
    </source>
</evidence>